<feature type="domain" description="C2H2-type" evidence="12">
    <location>
        <begin position="43"/>
        <end position="70"/>
    </location>
</feature>
<dbReference type="PANTHER" id="PTHR24403:SF109">
    <property type="entry name" value="ZINC FINGER PROTEIN 845-LIKE"/>
    <property type="match status" value="1"/>
</dbReference>
<evidence type="ECO:0000256" key="4">
    <source>
        <dbReference type="ARBA" id="ARBA00022737"/>
    </source>
</evidence>
<feature type="domain" description="C2H2-type" evidence="12">
    <location>
        <begin position="119"/>
        <end position="146"/>
    </location>
</feature>
<dbReference type="SUPFAM" id="SSF57667">
    <property type="entry name" value="beta-beta-alpha zinc fingers"/>
    <property type="match status" value="3"/>
</dbReference>
<dbReference type="EMBL" id="JABXBU010002230">
    <property type="protein sequence ID" value="KAF8767289.1"/>
    <property type="molecule type" value="Genomic_DNA"/>
</dbReference>
<dbReference type="PROSITE" id="PS00028">
    <property type="entry name" value="ZINC_FINGER_C2H2_1"/>
    <property type="match status" value="3"/>
</dbReference>
<dbReference type="AlphaFoldDB" id="A0A8T0E615"/>
<dbReference type="PROSITE" id="PS50157">
    <property type="entry name" value="ZINC_FINGER_C2H2_2"/>
    <property type="match status" value="5"/>
</dbReference>
<name>A0A8T0E615_ARGBR</name>
<evidence type="ECO:0000256" key="2">
    <source>
        <dbReference type="ARBA" id="ARBA00006991"/>
    </source>
</evidence>
<dbReference type="InterPro" id="IPR036236">
    <property type="entry name" value="Znf_C2H2_sf"/>
</dbReference>
<keyword evidence="4" id="KW-0677">Repeat</keyword>
<dbReference type="InterPro" id="IPR050688">
    <property type="entry name" value="Zinc_finger/UBP_domain"/>
</dbReference>
<evidence type="ECO:0000256" key="1">
    <source>
        <dbReference type="ARBA" id="ARBA00004123"/>
    </source>
</evidence>
<feature type="domain" description="C2H2-type" evidence="12">
    <location>
        <begin position="147"/>
        <end position="174"/>
    </location>
</feature>
<evidence type="ECO:0000256" key="8">
    <source>
        <dbReference type="ARBA" id="ARBA00023125"/>
    </source>
</evidence>
<dbReference type="GO" id="GO:0008270">
    <property type="term" value="F:zinc ion binding"/>
    <property type="evidence" value="ECO:0007669"/>
    <property type="project" value="UniProtKB-KW"/>
</dbReference>
<dbReference type="FunFam" id="3.30.160.60:FF:000161">
    <property type="entry name" value="Zinc finger protein 366"/>
    <property type="match status" value="1"/>
</dbReference>
<comment type="caution">
    <text evidence="13">The sequence shown here is derived from an EMBL/GenBank/DDBJ whole genome shotgun (WGS) entry which is preliminary data.</text>
</comment>
<dbReference type="GO" id="GO:0045944">
    <property type="term" value="P:positive regulation of transcription by RNA polymerase II"/>
    <property type="evidence" value="ECO:0007669"/>
    <property type="project" value="TreeGrafter"/>
</dbReference>
<keyword evidence="6" id="KW-0862">Zinc</keyword>
<evidence type="ECO:0000256" key="6">
    <source>
        <dbReference type="ARBA" id="ARBA00022833"/>
    </source>
</evidence>
<gene>
    <name evidence="13" type="ORF">HNY73_020272</name>
</gene>
<evidence type="ECO:0000256" key="7">
    <source>
        <dbReference type="ARBA" id="ARBA00023015"/>
    </source>
</evidence>
<keyword evidence="9" id="KW-0804">Transcription</keyword>
<dbReference type="GO" id="GO:0005634">
    <property type="term" value="C:nucleus"/>
    <property type="evidence" value="ECO:0007669"/>
    <property type="project" value="UniProtKB-SubCell"/>
</dbReference>
<keyword evidence="10" id="KW-0539">Nucleus</keyword>
<dbReference type="FunFam" id="3.30.160.60:FF:001480">
    <property type="entry name" value="Si:cabz01071911.3"/>
    <property type="match status" value="1"/>
</dbReference>
<dbReference type="PANTHER" id="PTHR24403">
    <property type="entry name" value="ZINC FINGER PROTEIN"/>
    <property type="match status" value="1"/>
</dbReference>
<feature type="domain" description="C2H2-type" evidence="12">
    <location>
        <begin position="71"/>
        <end position="98"/>
    </location>
</feature>
<evidence type="ECO:0000256" key="10">
    <source>
        <dbReference type="ARBA" id="ARBA00023242"/>
    </source>
</evidence>
<keyword evidence="7" id="KW-0805">Transcription regulation</keyword>
<proteinExistence type="inferred from homology"/>
<reference evidence="13" key="1">
    <citation type="journal article" date="2020" name="bioRxiv">
        <title>Chromosome-level reference genome of the European wasp spider Argiope bruennichi: a resource for studies on range expansion and evolutionary adaptation.</title>
        <authorList>
            <person name="Sheffer M.M."/>
            <person name="Hoppe A."/>
            <person name="Krehenwinkel H."/>
            <person name="Uhl G."/>
            <person name="Kuss A.W."/>
            <person name="Jensen L."/>
            <person name="Jensen C."/>
            <person name="Gillespie R.G."/>
            <person name="Hoff K.J."/>
            <person name="Prost S."/>
        </authorList>
    </citation>
    <scope>NUCLEOTIDE SEQUENCE</scope>
</reference>
<evidence type="ECO:0000259" key="12">
    <source>
        <dbReference type="PROSITE" id="PS50157"/>
    </source>
</evidence>
<sequence>MKSPTSVAFVERKVGRISAATRDYWEYYVEDYFRRKKESIKVHKCSFCDYSSPILTNVKHHIMTHTGERPFSCPTCGQNFARKDYLVSHMKVHSDERPHRCHICINETSKDVRGTAKFYQCSECNFVSPWQSHVKRHLLIHTGERPFSCSICGQEFIQKAHLNSHMMRHDDNRPFKCHVCGKDFKRKDILKTHMIVHFQNSLS</sequence>
<comment type="similarity">
    <text evidence="2">Belongs to the krueppel C2H2-type zinc-finger protein family.</text>
</comment>
<keyword evidence="5 11" id="KW-0863">Zinc-finger</keyword>
<comment type="subcellular location">
    <subcellularLocation>
        <location evidence="1">Nucleus</location>
    </subcellularLocation>
</comment>
<dbReference type="FunFam" id="3.30.160.60:FF:000624">
    <property type="entry name" value="zinc finger protein 697"/>
    <property type="match status" value="1"/>
</dbReference>
<evidence type="ECO:0000313" key="14">
    <source>
        <dbReference type="Proteomes" id="UP000807504"/>
    </source>
</evidence>
<dbReference type="GO" id="GO:0003677">
    <property type="term" value="F:DNA binding"/>
    <property type="evidence" value="ECO:0007669"/>
    <property type="project" value="UniProtKB-KW"/>
</dbReference>
<evidence type="ECO:0000313" key="13">
    <source>
        <dbReference type="EMBL" id="KAF8767289.1"/>
    </source>
</evidence>
<evidence type="ECO:0000256" key="5">
    <source>
        <dbReference type="ARBA" id="ARBA00022771"/>
    </source>
</evidence>
<organism evidence="13 14">
    <name type="scientific">Argiope bruennichi</name>
    <name type="common">Wasp spider</name>
    <name type="synonym">Aranea bruennichi</name>
    <dbReference type="NCBI Taxonomy" id="94029"/>
    <lineage>
        <taxon>Eukaryota</taxon>
        <taxon>Metazoa</taxon>
        <taxon>Ecdysozoa</taxon>
        <taxon>Arthropoda</taxon>
        <taxon>Chelicerata</taxon>
        <taxon>Arachnida</taxon>
        <taxon>Araneae</taxon>
        <taxon>Araneomorphae</taxon>
        <taxon>Entelegynae</taxon>
        <taxon>Araneoidea</taxon>
        <taxon>Araneidae</taxon>
        <taxon>Argiope</taxon>
    </lineage>
</organism>
<evidence type="ECO:0000256" key="9">
    <source>
        <dbReference type="ARBA" id="ARBA00023163"/>
    </source>
</evidence>
<keyword evidence="14" id="KW-1185">Reference proteome</keyword>
<dbReference type="Proteomes" id="UP000807504">
    <property type="component" value="Unassembled WGS sequence"/>
</dbReference>
<dbReference type="Pfam" id="PF00096">
    <property type="entry name" value="zf-C2H2"/>
    <property type="match status" value="3"/>
</dbReference>
<feature type="domain" description="C2H2-type" evidence="12">
    <location>
        <begin position="175"/>
        <end position="197"/>
    </location>
</feature>
<evidence type="ECO:0000256" key="3">
    <source>
        <dbReference type="ARBA" id="ARBA00022723"/>
    </source>
</evidence>
<accession>A0A8T0E615</accession>
<keyword evidence="8" id="KW-0238">DNA-binding</keyword>
<protein>
    <submittedName>
        <fullName evidence="13">Gastrula zinc finger protein XlCGF57.1 like protein</fullName>
    </submittedName>
</protein>
<reference evidence="13" key="2">
    <citation type="submission" date="2020-06" db="EMBL/GenBank/DDBJ databases">
        <authorList>
            <person name="Sheffer M."/>
        </authorList>
    </citation>
    <scope>NUCLEOTIDE SEQUENCE</scope>
</reference>
<dbReference type="Gene3D" id="3.30.160.60">
    <property type="entry name" value="Classic Zinc Finger"/>
    <property type="match status" value="5"/>
</dbReference>
<dbReference type="SMART" id="SM00355">
    <property type="entry name" value="ZnF_C2H2"/>
    <property type="match status" value="5"/>
</dbReference>
<evidence type="ECO:0000256" key="11">
    <source>
        <dbReference type="PROSITE-ProRule" id="PRU00042"/>
    </source>
</evidence>
<dbReference type="Pfam" id="PF13909">
    <property type="entry name" value="zf-H2C2_5"/>
    <property type="match status" value="1"/>
</dbReference>
<dbReference type="InterPro" id="IPR013087">
    <property type="entry name" value="Znf_C2H2_type"/>
</dbReference>
<keyword evidence="3" id="KW-0479">Metal-binding</keyword>